<evidence type="ECO:0000256" key="2">
    <source>
        <dbReference type="ARBA" id="ARBA00022695"/>
    </source>
</evidence>
<dbReference type="InterPro" id="IPR041373">
    <property type="entry name" value="RT_RNaseH"/>
</dbReference>
<dbReference type="GO" id="GO:0003964">
    <property type="term" value="F:RNA-directed DNA polymerase activity"/>
    <property type="evidence" value="ECO:0007669"/>
    <property type="project" value="UniProtKB-KW"/>
</dbReference>
<organism evidence="8 9">
    <name type="scientific">Solanum verrucosum</name>
    <dbReference type="NCBI Taxonomy" id="315347"/>
    <lineage>
        <taxon>Eukaryota</taxon>
        <taxon>Viridiplantae</taxon>
        <taxon>Streptophyta</taxon>
        <taxon>Embryophyta</taxon>
        <taxon>Tracheophyta</taxon>
        <taxon>Spermatophyta</taxon>
        <taxon>Magnoliopsida</taxon>
        <taxon>eudicotyledons</taxon>
        <taxon>Gunneridae</taxon>
        <taxon>Pentapetalae</taxon>
        <taxon>asterids</taxon>
        <taxon>lamiids</taxon>
        <taxon>Solanales</taxon>
        <taxon>Solanaceae</taxon>
        <taxon>Solanoideae</taxon>
        <taxon>Solaneae</taxon>
        <taxon>Solanum</taxon>
    </lineage>
</organism>
<proteinExistence type="predicted"/>
<keyword evidence="6" id="KW-0695">RNA-directed DNA polymerase</keyword>
<dbReference type="GO" id="GO:0016787">
    <property type="term" value="F:hydrolase activity"/>
    <property type="evidence" value="ECO:0007669"/>
    <property type="project" value="UniProtKB-KW"/>
</dbReference>
<dbReference type="Gene3D" id="3.30.70.270">
    <property type="match status" value="1"/>
</dbReference>
<accession>A0AAF0PR12</accession>
<dbReference type="AlphaFoldDB" id="A0AAF0PR12"/>
<dbReference type="InterPro" id="IPR043502">
    <property type="entry name" value="DNA/RNA_pol_sf"/>
</dbReference>
<evidence type="ECO:0000256" key="5">
    <source>
        <dbReference type="ARBA" id="ARBA00022801"/>
    </source>
</evidence>
<evidence type="ECO:0000256" key="3">
    <source>
        <dbReference type="ARBA" id="ARBA00022722"/>
    </source>
</evidence>
<evidence type="ECO:0000256" key="4">
    <source>
        <dbReference type="ARBA" id="ARBA00022759"/>
    </source>
</evidence>
<evidence type="ECO:0000256" key="6">
    <source>
        <dbReference type="ARBA" id="ARBA00022918"/>
    </source>
</evidence>
<evidence type="ECO:0000256" key="1">
    <source>
        <dbReference type="ARBA" id="ARBA00022679"/>
    </source>
</evidence>
<keyword evidence="4" id="KW-0255">Endonuclease</keyword>
<keyword evidence="3" id="KW-0540">Nuclease</keyword>
<evidence type="ECO:0000313" key="9">
    <source>
        <dbReference type="Proteomes" id="UP001234989"/>
    </source>
</evidence>
<name>A0AAF0PR12_SOLVR</name>
<evidence type="ECO:0000259" key="7">
    <source>
        <dbReference type="Pfam" id="PF17917"/>
    </source>
</evidence>
<feature type="domain" description="Reverse transcriptase RNase H-like" evidence="7">
    <location>
        <begin position="136"/>
        <end position="184"/>
    </location>
</feature>
<keyword evidence="1" id="KW-0808">Transferase</keyword>
<dbReference type="GO" id="GO:0004519">
    <property type="term" value="F:endonuclease activity"/>
    <property type="evidence" value="ECO:0007669"/>
    <property type="project" value="UniProtKB-KW"/>
</dbReference>
<dbReference type="InterPro" id="IPR043128">
    <property type="entry name" value="Rev_trsase/Diguanyl_cyclase"/>
</dbReference>
<gene>
    <name evidence="8" type="ORF">MTR67_002703</name>
</gene>
<dbReference type="InterPro" id="IPR053134">
    <property type="entry name" value="RNA-dir_DNA_polymerase"/>
</dbReference>
<sequence length="202" mass="23380">MAILHYVPVVNDYPNVFPDELPGLPPIREIDFGIDVDPSTQPISIMPYRMAPIELKELKEQLKDLLDKGFIYPSISPWGAKCFSKMDLRSEYHQLKNREVDIPKTAFRMRYGHFEFLVMSFGLTNAPATLMDMMNRLKKHEQNYPTYDLELAATVFALKIWRHYLYGVHVDIFTNHKSLQYGKSSTFTMCTIGSSTRCSQIC</sequence>
<dbReference type="Pfam" id="PF17917">
    <property type="entry name" value="RT_RNaseH"/>
    <property type="match status" value="1"/>
</dbReference>
<dbReference type="SUPFAM" id="SSF56672">
    <property type="entry name" value="DNA/RNA polymerases"/>
    <property type="match status" value="1"/>
</dbReference>
<keyword evidence="5" id="KW-0378">Hydrolase</keyword>
<evidence type="ECO:0000313" key="8">
    <source>
        <dbReference type="EMBL" id="WMV09318.1"/>
    </source>
</evidence>
<protein>
    <recommendedName>
        <fullName evidence="7">Reverse transcriptase RNase H-like domain-containing protein</fullName>
    </recommendedName>
</protein>
<reference evidence="8" key="1">
    <citation type="submission" date="2023-08" db="EMBL/GenBank/DDBJ databases">
        <title>A de novo genome assembly of Solanum verrucosum Schlechtendal, a Mexican diploid species geographically isolated from the other diploid A-genome species in potato relatives.</title>
        <authorList>
            <person name="Hosaka K."/>
        </authorList>
    </citation>
    <scope>NUCLEOTIDE SEQUENCE</scope>
    <source>
        <tissue evidence="8">Young leaves</tissue>
    </source>
</reference>
<dbReference type="PANTHER" id="PTHR24559">
    <property type="entry name" value="TRANSPOSON TY3-I GAG-POL POLYPROTEIN"/>
    <property type="match status" value="1"/>
</dbReference>
<dbReference type="Proteomes" id="UP001234989">
    <property type="component" value="Chromosome 1"/>
</dbReference>
<dbReference type="EMBL" id="CP133612">
    <property type="protein sequence ID" value="WMV09318.1"/>
    <property type="molecule type" value="Genomic_DNA"/>
</dbReference>
<dbReference type="Gene3D" id="3.10.10.10">
    <property type="entry name" value="HIV Type 1 Reverse Transcriptase, subunit A, domain 1"/>
    <property type="match status" value="2"/>
</dbReference>
<keyword evidence="2" id="KW-0548">Nucleotidyltransferase</keyword>
<dbReference type="PANTHER" id="PTHR24559:SF444">
    <property type="entry name" value="REVERSE TRANSCRIPTASE DOMAIN-CONTAINING PROTEIN"/>
    <property type="match status" value="1"/>
</dbReference>
<keyword evidence="9" id="KW-1185">Reference proteome</keyword>